<keyword evidence="1" id="KW-0175">Coiled coil</keyword>
<dbReference type="InterPro" id="IPR025554">
    <property type="entry name" value="DUF4140"/>
</dbReference>
<proteinExistence type="predicted"/>
<dbReference type="AlphaFoldDB" id="A0A158Q981"/>
<dbReference type="EMBL" id="UXUI01007157">
    <property type="protein sequence ID" value="VDD85855.1"/>
    <property type="molecule type" value="Genomic_DNA"/>
</dbReference>
<evidence type="ECO:0000259" key="3">
    <source>
        <dbReference type="Pfam" id="PF13600"/>
    </source>
</evidence>
<dbReference type="Pfam" id="PF13598">
    <property type="entry name" value="DUF4139"/>
    <property type="match status" value="1"/>
</dbReference>
<evidence type="ECO:0000256" key="1">
    <source>
        <dbReference type="SAM" id="Coils"/>
    </source>
</evidence>
<organism evidence="6">
    <name type="scientific">Enterobius vermicularis</name>
    <name type="common">Human pinworm</name>
    <dbReference type="NCBI Taxonomy" id="51028"/>
    <lineage>
        <taxon>Eukaryota</taxon>
        <taxon>Metazoa</taxon>
        <taxon>Ecdysozoa</taxon>
        <taxon>Nematoda</taxon>
        <taxon>Chromadorea</taxon>
        <taxon>Rhabditida</taxon>
        <taxon>Spirurina</taxon>
        <taxon>Oxyuridomorpha</taxon>
        <taxon>Oxyuroidea</taxon>
        <taxon>Oxyuridae</taxon>
        <taxon>Enterobius</taxon>
    </lineage>
</organism>
<name>A0A158Q981_ENTVE</name>
<evidence type="ECO:0000259" key="2">
    <source>
        <dbReference type="Pfam" id="PF13598"/>
    </source>
</evidence>
<feature type="domain" description="DUF4139" evidence="2">
    <location>
        <begin position="362"/>
        <end position="786"/>
    </location>
</feature>
<dbReference type="Pfam" id="PF13600">
    <property type="entry name" value="DUF4140"/>
    <property type="match status" value="1"/>
</dbReference>
<dbReference type="STRING" id="51028.A0A158Q981"/>
<evidence type="ECO:0000313" key="4">
    <source>
        <dbReference type="EMBL" id="VDD85855.1"/>
    </source>
</evidence>
<keyword evidence="5" id="KW-1185">Reference proteome</keyword>
<dbReference type="WBParaSite" id="EVEC_0000129001-mRNA-1">
    <property type="protein sequence ID" value="EVEC_0000129001-mRNA-1"/>
    <property type="gene ID" value="EVEC_0000129001"/>
</dbReference>
<sequence length="797" mass="89536">MTFGSIHTFDIHELQLDSVTVFGERAEVVRLVRVDLEEGLNKIVVHGFVQTVVEDSVRVHGKGDGVIQEVQFRSRLCKEEEYPEKLKNLKKELKELTDQGNRLMEQKNEMERRAEALRRMVCRETAVDFIPNSYDTSKNSAGERFIRTFFDFFYSLELKPEAGELECLFLENSNPEFGSSEPLKKLFFDCFYQSVQSKPKIDVVNIYSGVGNEIDCIVELNARDESIKDVISADQNPCKLQEVHEYKEGALVVPFDVSSLEKVSQFFDKYEELVGILSTRLYEKKEQIDSCASAKSQVAGKVEEEMQRNAFIRKVSGGNYGAISGNLGLTLKGFYDDRQSSNVKGREVTILLCCDRPCRNKLEICYQVDGASWIPEYDIKVKSDEQGQQLLKLHYQAIIKQFTGEDWTKTKLILSSTNPFRTALKLVPLETLNVGFQRVAPANEMKKRFRNVAMPASNVAWQSQRGASGGLFGLSTTACGVTQLPSDEVEDDFLEDTGYASASIDKEYEKERSFAPVFKIERETSIPSDSGEHRVTITTLEVVPTIVYKSIPQNDLTVYVTALARNETLFPFLPGNASIYFNNNFVSTPVANNGSFTLIIAVFSFSAYCVSAAYRVVGQQTVAPYVLQCQSSTGQAVFHFTFLKNLDKTGGFPKSYINRINPGGEFSCNLGVDPSVVITYGSLEKTTSEVGAIVKVARTTAQRKISVRNLKQKETVLLMLQEHLPKSSEERIQVNLISPQLSSREQNKEGASPGAIINAKNNLEWTLVLQPNTVKDLFFSYAIDYPIGENLRYFVDN</sequence>
<evidence type="ECO:0000313" key="6">
    <source>
        <dbReference type="WBParaSite" id="EVEC_0000129001-mRNA-1"/>
    </source>
</evidence>
<dbReference type="InterPro" id="IPR037291">
    <property type="entry name" value="DUF4139"/>
</dbReference>
<protein>
    <submittedName>
        <fullName evidence="6">DUF4139 domain-containing protein</fullName>
    </submittedName>
</protein>
<reference evidence="6" key="1">
    <citation type="submission" date="2016-04" db="UniProtKB">
        <authorList>
            <consortium name="WormBaseParasite"/>
        </authorList>
    </citation>
    <scope>IDENTIFICATION</scope>
</reference>
<dbReference type="PANTHER" id="PTHR31005">
    <property type="entry name" value="DUF4139 DOMAIN-CONTAINING PROTEIN"/>
    <property type="match status" value="1"/>
</dbReference>
<dbReference type="PANTHER" id="PTHR31005:SF8">
    <property type="entry name" value="DUF4139 DOMAIN-CONTAINING PROTEIN"/>
    <property type="match status" value="1"/>
</dbReference>
<dbReference type="Proteomes" id="UP000274131">
    <property type="component" value="Unassembled WGS sequence"/>
</dbReference>
<evidence type="ECO:0000313" key="5">
    <source>
        <dbReference type="Proteomes" id="UP000274131"/>
    </source>
</evidence>
<feature type="coiled-coil region" evidence="1">
    <location>
        <begin position="79"/>
        <end position="120"/>
    </location>
</feature>
<dbReference type="OrthoDB" id="10068793at2759"/>
<dbReference type="InterPro" id="IPR011935">
    <property type="entry name" value="CHP02231"/>
</dbReference>
<dbReference type="NCBIfam" id="TIGR02231">
    <property type="entry name" value="mucoidy inhibitor MuiA family protein"/>
    <property type="match status" value="1"/>
</dbReference>
<feature type="domain" description="DUF4140" evidence="3">
    <location>
        <begin position="19"/>
        <end position="117"/>
    </location>
</feature>
<reference evidence="4 5" key="2">
    <citation type="submission" date="2018-10" db="EMBL/GenBank/DDBJ databases">
        <authorList>
            <consortium name="Pathogen Informatics"/>
        </authorList>
    </citation>
    <scope>NUCLEOTIDE SEQUENCE [LARGE SCALE GENOMIC DNA]</scope>
</reference>
<gene>
    <name evidence="4" type="ORF">EVEC_LOCUS998</name>
</gene>
<accession>A0A158Q981</accession>